<feature type="transmembrane region" description="Helical" evidence="1">
    <location>
        <begin position="281"/>
        <end position="298"/>
    </location>
</feature>
<dbReference type="GO" id="GO:0016747">
    <property type="term" value="F:acyltransferase activity, transferring groups other than amino-acyl groups"/>
    <property type="evidence" value="ECO:0007669"/>
    <property type="project" value="InterPro"/>
</dbReference>
<evidence type="ECO:0000313" key="3">
    <source>
        <dbReference type="EMBL" id="SFU88751.1"/>
    </source>
</evidence>
<dbReference type="RefSeq" id="WP_093556404.1">
    <property type="nucleotide sequence ID" value="NZ_FPBO01000013.1"/>
</dbReference>
<feature type="transmembrane region" description="Helical" evidence="1">
    <location>
        <begin position="178"/>
        <end position="198"/>
    </location>
</feature>
<dbReference type="Proteomes" id="UP000199391">
    <property type="component" value="Unassembled WGS sequence"/>
</dbReference>
<feature type="transmembrane region" description="Helical" evidence="1">
    <location>
        <begin position="210"/>
        <end position="235"/>
    </location>
</feature>
<dbReference type="AlphaFoldDB" id="A0A1I7JU61"/>
<dbReference type="STRING" id="1035707.SAMN05216552_101316"/>
<feature type="transmembrane region" description="Helical" evidence="1">
    <location>
        <begin position="156"/>
        <end position="172"/>
    </location>
</feature>
<evidence type="ECO:0000313" key="4">
    <source>
        <dbReference type="Proteomes" id="UP000199391"/>
    </source>
</evidence>
<keyword evidence="1" id="KW-0812">Transmembrane</keyword>
<dbReference type="PANTHER" id="PTHR37312">
    <property type="entry name" value="MEMBRANE-BOUND ACYLTRANSFERASE YKRP-RELATED"/>
    <property type="match status" value="1"/>
</dbReference>
<feature type="transmembrane region" description="Helical" evidence="1">
    <location>
        <begin position="126"/>
        <end position="149"/>
    </location>
</feature>
<feature type="transmembrane region" description="Helical" evidence="1">
    <location>
        <begin position="57"/>
        <end position="74"/>
    </location>
</feature>
<sequence length="347" mass="37468">MNDLAQGLAVGPGAVAAPVAASLAETGRMAWVDIVKAAGIFLIVFGHLPVEPLVAKFLWTFHVPLFFFLSGYLSRPAGARAFARRLSLRLVLPYFVAYALLTLIMLRTLDWGVLRPVLTGAFHGTHSYPGFISAPLWFVPALVVVELLYFAFQRRLWALYPVALGVSLWLYHNGKIDLFMSVDLALLGLNYFLLGALARSTGVVDRLARVPLAAALLAGLGLAVVVDLALAGNVWYTGGAYMRSVLGGVAGIAMMIAFALNVRESPLLRNRAVRFVSENTLFILCFHGVSNGYAHAFVSRFAIEGTLLKSGLAAALSILLLVPFAMLFRRWAPWAIGAAPSARRAAV</sequence>
<evidence type="ECO:0000256" key="1">
    <source>
        <dbReference type="SAM" id="Phobius"/>
    </source>
</evidence>
<organism evidence="3 4">
    <name type="scientific">Pseudoduganella namucuonensis</name>
    <dbReference type="NCBI Taxonomy" id="1035707"/>
    <lineage>
        <taxon>Bacteria</taxon>
        <taxon>Pseudomonadati</taxon>
        <taxon>Pseudomonadota</taxon>
        <taxon>Betaproteobacteria</taxon>
        <taxon>Burkholderiales</taxon>
        <taxon>Oxalobacteraceae</taxon>
        <taxon>Telluria group</taxon>
        <taxon>Pseudoduganella</taxon>
    </lineage>
</organism>
<keyword evidence="1" id="KW-1133">Transmembrane helix</keyword>
<feature type="transmembrane region" description="Helical" evidence="1">
    <location>
        <begin position="86"/>
        <end position="106"/>
    </location>
</feature>
<keyword evidence="4" id="KW-1185">Reference proteome</keyword>
<dbReference type="InterPro" id="IPR052734">
    <property type="entry name" value="Nod_factor_acetyltransferase"/>
</dbReference>
<protein>
    <submittedName>
        <fullName evidence="3">Fucose 4-O-acetylase</fullName>
    </submittedName>
</protein>
<accession>A0A1I7JU61</accession>
<feature type="transmembrane region" description="Helical" evidence="1">
    <location>
        <begin position="241"/>
        <end position="260"/>
    </location>
</feature>
<dbReference type="InterPro" id="IPR002656">
    <property type="entry name" value="Acyl_transf_3_dom"/>
</dbReference>
<gene>
    <name evidence="3" type="ORF">SAMN05216552_101316</name>
</gene>
<keyword evidence="1" id="KW-0472">Membrane</keyword>
<feature type="transmembrane region" description="Helical" evidence="1">
    <location>
        <begin position="310"/>
        <end position="328"/>
    </location>
</feature>
<feature type="domain" description="Acyltransferase 3" evidence="2">
    <location>
        <begin position="30"/>
        <end position="325"/>
    </location>
</feature>
<evidence type="ECO:0000259" key="2">
    <source>
        <dbReference type="Pfam" id="PF01757"/>
    </source>
</evidence>
<dbReference type="OrthoDB" id="9814956at2"/>
<dbReference type="EMBL" id="FPBO01000013">
    <property type="protein sequence ID" value="SFU88751.1"/>
    <property type="molecule type" value="Genomic_DNA"/>
</dbReference>
<name>A0A1I7JU61_9BURK</name>
<proteinExistence type="predicted"/>
<dbReference type="PANTHER" id="PTHR37312:SF1">
    <property type="entry name" value="MEMBRANE-BOUND ACYLTRANSFERASE YKRP-RELATED"/>
    <property type="match status" value="1"/>
</dbReference>
<dbReference type="Pfam" id="PF01757">
    <property type="entry name" value="Acyl_transf_3"/>
    <property type="match status" value="1"/>
</dbReference>
<reference evidence="4" key="1">
    <citation type="submission" date="2016-10" db="EMBL/GenBank/DDBJ databases">
        <authorList>
            <person name="Varghese N."/>
            <person name="Submissions S."/>
        </authorList>
    </citation>
    <scope>NUCLEOTIDE SEQUENCE [LARGE SCALE GENOMIC DNA]</scope>
    <source>
        <strain evidence="4">CGMCC 1.11014</strain>
    </source>
</reference>